<gene>
    <name evidence="6" type="ORF">BJ969_004737</name>
</gene>
<dbReference type="Pfam" id="PF18603">
    <property type="entry name" value="LAL_C2"/>
    <property type="match status" value="1"/>
</dbReference>
<dbReference type="InterPro" id="IPR052032">
    <property type="entry name" value="ATP-dep_AA_Ligase"/>
</dbReference>
<keyword evidence="7" id="KW-1185">Reference proteome</keyword>
<name>A0A840NQX1_9PSEU</name>
<dbReference type="GO" id="GO:0016874">
    <property type="term" value="F:ligase activity"/>
    <property type="evidence" value="ECO:0007669"/>
    <property type="project" value="UniProtKB-KW"/>
</dbReference>
<feature type="domain" description="ATP-grasp" evidence="5">
    <location>
        <begin position="122"/>
        <end position="321"/>
    </location>
</feature>
<dbReference type="InterPro" id="IPR040570">
    <property type="entry name" value="LAL_C2"/>
</dbReference>
<reference evidence="6 7" key="1">
    <citation type="submission" date="2020-08" db="EMBL/GenBank/DDBJ databases">
        <title>Sequencing the genomes of 1000 actinobacteria strains.</title>
        <authorList>
            <person name="Klenk H.-P."/>
        </authorList>
    </citation>
    <scope>NUCLEOTIDE SEQUENCE [LARGE SCALE GENOMIC DNA]</scope>
    <source>
        <strain evidence="6 7">DSM 45582</strain>
    </source>
</reference>
<dbReference type="Gene3D" id="3.40.50.20">
    <property type="match status" value="1"/>
</dbReference>
<dbReference type="Pfam" id="PF13535">
    <property type="entry name" value="ATP-grasp_4"/>
    <property type="match status" value="1"/>
</dbReference>
<comment type="caution">
    <text evidence="6">The sequence shown here is derived from an EMBL/GenBank/DDBJ whole genome shotgun (WGS) entry which is preliminary data.</text>
</comment>
<dbReference type="PANTHER" id="PTHR43585:SF2">
    <property type="entry name" value="ATP-GRASP ENZYME FSQD"/>
    <property type="match status" value="1"/>
</dbReference>
<dbReference type="Proteomes" id="UP000580474">
    <property type="component" value="Unassembled WGS sequence"/>
</dbReference>
<protein>
    <submittedName>
        <fullName evidence="6">Argininosuccinate lyase</fullName>
        <ecNumber evidence="6">4.3.2.1</ecNumber>
    </submittedName>
</protein>
<dbReference type="SMART" id="SM01209">
    <property type="entry name" value="GARS_A"/>
    <property type="match status" value="1"/>
</dbReference>
<dbReference type="PANTHER" id="PTHR43585">
    <property type="entry name" value="FUMIPYRROLE BIOSYNTHESIS PROTEIN C"/>
    <property type="match status" value="1"/>
</dbReference>
<evidence type="ECO:0000256" key="1">
    <source>
        <dbReference type="ARBA" id="ARBA00022598"/>
    </source>
</evidence>
<accession>A0A840NQX1</accession>
<evidence type="ECO:0000256" key="3">
    <source>
        <dbReference type="ARBA" id="ARBA00022840"/>
    </source>
</evidence>
<dbReference type="Gene3D" id="3.30.470.20">
    <property type="entry name" value="ATP-grasp fold, B domain"/>
    <property type="match status" value="1"/>
</dbReference>
<dbReference type="GO" id="GO:0046872">
    <property type="term" value="F:metal ion binding"/>
    <property type="evidence" value="ECO:0007669"/>
    <property type="project" value="InterPro"/>
</dbReference>
<organism evidence="6 7">
    <name type="scientific">Saccharopolyspora gloriosae</name>
    <dbReference type="NCBI Taxonomy" id="455344"/>
    <lineage>
        <taxon>Bacteria</taxon>
        <taxon>Bacillati</taxon>
        <taxon>Actinomycetota</taxon>
        <taxon>Actinomycetes</taxon>
        <taxon>Pseudonocardiales</taxon>
        <taxon>Pseudonocardiaceae</taxon>
        <taxon>Saccharopolyspora</taxon>
    </lineage>
</organism>
<keyword evidence="3 4" id="KW-0067">ATP-binding</keyword>
<dbReference type="SUPFAM" id="SSF56059">
    <property type="entry name" value="Glutathione synthetase ATP-binding domain-like"/>
    <property type="match status" value="1"/>
</dbReference>
<evidence type="ECO:0000259" key="5">
    <source>
        <dbReference type="PROSITE" id="PS50975"/>
    </source>
</evidence>
<dbReference type="EC" id="4.3.2.1" evidence="6"/>
<evidence type="ECO:0000313" key="6">
    <source>
        <dbReference type="EMBL" id="MBB5071649.1"/>
    </source>
</evidence>
<dbReference type="EMBL" id="JACHIV010000001">
    <property type="protein sequence ID" value="MBB5071649.1"/>
    <property type="molecule type" value="Genomic_DNA"/>
</dbReference>
<evidence type="ECO:0000313" key="7">
    <source>
        <dbReference type="Proteomes" id="UP000580474"/>
    </source>
</evidence>
<keyword evidence="1" id="KW-0436">Ligase</keyword>
<dbReference type="Pfam" id="PF18130">
    <property type="entry name" value="ATPgrasp_N"/>
    <property type="match status" value="1"/>
</dbReference>
<dbReference type="AlphaFoldDB" id="A0A840NQX1"/>
<dbReference type="GO" id="GO:0004056">
    <property type="term" value="F:argininosuccinate lyase activity"/>
    <property type="evidence" value="ECO:0007669"/>
    <property type="project" value="UniProtKB-EC"/>
</dbReference>
<evidence type="ECO:0000256" key="2">
    <source>
        <dbReference type="ARBA" id="ARBA00022741"/>
    </source>
</evidence>
<proteinExistence type="predicted"/>
<dbReference type="GO" id="GO:0005524">
    <property type="term" value="F:ATP binding"/>
    <property type="evidence" value="ECO:0007669"/>
    <property type="project" value="UniProtKB-UniRule"/>
</dbReference>
<evidence type="ECO:0000256" key="4">
    <source>
        <dbReference type="PROSITE-ProRule" id="PRU00409"/>
    </source>
</evidence>
<keyword evidence="2 4" id="KW-0547">Nucleotide-binding</keyword>
<dbReference type="RefSeq" id="WP_184482142.1">
    <property type="nucleotide sequence ID" value="NZ_JACHIV010000001.1"/>
</dbReference>
<sequence length="422" mass="43750">MGHLLMVESWVGAMSTLLPRGIRDGGHRFSFLTRDVQHYLRAWNRPGSHPLLGAENVLHAETNDVASLVEHVAKLQPALGFDGVLTSCDYYLGATAHLAQRLGLPGSPPEAVARACNKDQTRLALREAGVPGPAFALADGASGLREAALALGFPLVIKPVDLCAGMFVRKVSNEAELSEAVRELEGFPVNARGQRRSGTVLLEELLTGPEVSVEAVTAHGRTTVVGVTDKSVAGESCFVETGHMFPAALDADTERAVTSVAVAAIAALGLDNTVTHTELKLTPTGPRIVEVNPRPAGNQITELIRRVTGIDLPAVHAQLALGESPRLAAEPTGAGSAAISFLLPPRTGPIDRIDGAEGIHGIDGVVDSAFKAAGHVAGPANSNNNYLGHVMTTDPAPGAARARAEAAIGSVEVVYAAGLVGA</sequence>
<dbReference type="PROSITE" id="PS50975">
    <property type="entry name" value="ATP_GRASP"/>
    <property type="match status" value="1"/>
</dbReference>
<dbReference type="InterPro" id="IPR011761">
    <property type="entry name" value="ATP-grasp"/>
</dbReference>
<dbReference type="InterPro" id="IPR041472">
    <property type="entry name" value="BL00235/CARNS1_N"/>
</dbReference>
<keyword evidence="6" id="KW-0456">Lyase</keyword>